<comment type="caution">
    <text evidence="3">The sequence shown here is derived from an EMBL/GenBank/DDBJ whole genome shotgun (WGS) entry which is preliminary data.</text>
</comment>
<dbReference type="InterPro" id="IPR011990">
    <property type="entry name" value="TPR-like_helical_dom_sf"/>
</dbReference>
<reference evidence="3 4" key="1">
    <citation type="submission" date="2024-06" db="EMBL/GenBank/DDBJ databases">
        <title>Novosphingobium rhizovicinus M1R2S20.</title>
        <authorList>
            <person name="Sun J.-Q."/>
        </authorList>
    </citation>
    <scope>NUCLEOTIDE SEQUENCE [LARGE SCALE GENOMIC DNA]</scope>
    <source>
        <strain evidence="3 4">M1R2S20</strain>
    </source>
</reference>
<feature type="repeat" description="TPR" evidence="1">
    <location>
        <begin position="422"/>
        <end position="455"/>
    </location>
</feature>
<feature type="chain" id="PRO_5046789852" evidence="2">
    <location>
        <begin position="21"/>
        <end position="504"/>
    </location>
</feature>
<dbReference type="Proteomes" id="UP001556118">
    <property type="component" value="Unassembled WGS sequence"/>
</dbReference>
<evidence type="ECO:0000313" key="4">
    <source>
        <dbReference type="Proteomes" id="UP001556118"/>
    </source>
</evidence>
<feature type="signal peptide" evidence="2">
    <location>
        <begin position="1"/>
        <end position="20"/>
    </location>
</feature>
<protein>
    <submittedName>
        <fullName evidence="3">Tetratricopeptide repeat protein</fullName>
    </submittedName>
</protein>
<gene>
    <name evidence="3" type="ORF">ABUH87_17065</name>
</gene>
<sequence length="504" mass="53937">MRRLCAVFVPAVLLTLAACGDSPAGGLADARSSFERADYHAARAALVSALREEPQNAEMLALLARTQLRLRDQEGAEQTIAELDGKIAADELARLGAELRLQQGRAPEALAMLNVDDGSPAAWRLRAAALRELGSHADVDEAFARGMAAGHDVHLAADFTRYLLENGALAQAADVHQSMRSFAPEAFETLMLQGDLAVARGHSPDAIAAYRLAIKAFPHRHEPLLALASQLKGERTDEALELLKQASGLTGGSPEIFEAQIALHAARGDWDKVRAAIQGQASMLDPTSALALTYGEALLQLGQPEQARALFTRARLLRPGDPYTGYMLGRAQLATGDPAAAWATLAPLAATVLAPEEVLQAAARAGAAIGHPDTELLRARLEPRRLRKHMALVNKAQEALDRKEWLAARSLLLTLAGANDDPEVLMRLALASSQAGRDAEAIAFADRAVALRPDDAECLHTAGMARFEAGDLQGARALLKRAVDADPRNQNIRRDLDRLRLPAA</sequence>
<dbReference type="PROSITE" id="PS51257">
    <property type="entry name" value="PROKAR_LIPOPROTEIN"/>
    <property type="match status" value="1"/>
</dbReference>
<dbReference type="PANTHER" id="PTHR12558:SF13">
    <property type="entry name" value="CELL DIVISION CYCLE PROTEIN 27 HOMOLOG"/>
    <property type="match status" value="1"/>
</dbReference>
<proteinExistence type="predicted"/>
<accession>A0ABV3RFF9</accession>
<evidence type="ECO:0000313" key="3">
    <source>
        <dbReference type="EMBL" id="MEW9856836.1"/>
    </source>
</evidence>
<name>A0ABV3RFF9_9SPHN</name>
<dbReference type="Pfam" id="PF13432">
    <property type="entry name" value="TPR_16"/>
    <property type="match status" value="3"/>
</dbReference>
<evidence type="ECO:0000256" key="1">
    <source>
        <dbReference type="PROSITE-ProRule" id="PRU00339"/>
    </source>
</evidence>
<organism evidence="3 4">
    <name type="scientific">Novosphingobium rhizovicinum</name>
    <dbReference type="NCBI Taxonomy" id="3228928"/>
    <lineage>
        <taxon>Bacteria</taxon>
        <taxon>Pseudomonadati</taxon>
        <taxon>Pseudomonadota</taxon>
        <taxon>Alphaproteobacteria</taxon>
        <taxon>Sphingomonadales</taxon>
        <taxon>Sphingomonadaceae</taxon>
        <taxon>Novosphingobium</taxon>
    </lineage>
</organism>
<feature type="repeat" description="TPR" evidence="1">
    <location>
        <begin position="456"/>
        <end position="489"/>
    </location>
</feature>
<dbReference type="PANTHER" id="PTHR12558">
    <property type="entry name" value="CELL DIVISION CYCLE 16,23,27"/>
    <property type="match status" value="1"/>
</dbReference>
<dbReference type="Pfam" id="PF14559">
    <property type="entry name" value="TPR_19"/>
    <property type="match status" value="1"/>
</dbReference>
<dbReference type="Gene3D" id="1.25.40.10">
    <property type="entry name" value="Tetratricopeptide repeat domain"/>
    <property type="match status" value="3"/>
</dbReference>
<dbReference type="SUPFAM" id="SSF48452">
    <property type="entry name" value="TPR-like"/>
    <property type="match status" value="3"/>
</dbReference>
<dbReference type="EMBL" id="JBFNXR010000054">
    <property type="protein sequence ID" value="MEW9856836.1"/>
    <property type="molecule type" value="Genomic_DNA"/>
</dbReference>
<dbReference type="RefSeq" id="WP_367775312.1">
    <property type="nucleotide sequence ID" value="NZ_JBFNXR010000054.1"/>
</dbReference>
<keyword evidence="2" id="KW-0732">Signal</keyword>
<dbReference type="InterPro" id="IPR019734">
    <property type="entry name" value="TPR_rpt"/>
</dbReference>
<keyword evidence="4" id="KW-1185">Reference proteome</keyword>
<dbReference type="PROSITE" id="PS50005">
    <property type="entry name" value="TPR"/>
    <property type="match status" value="2"/>
</dbReference>
<evidence type="ECO:0000256" key="2">
    <source>
        <dbReference type="SAM" id="SignalP"/>
    </source>
</evidence>
<keyword evidence="1" id="KW-0802">TPR repeat</keyword>
<dbReference type="SMART" id="SM00028">
    <property type="entry name" value="TPR"/>
    <property type="match status" value="4"/>
</dbReference>